<name>A0AAD2DFH3_9CLOT</name>
<evidence type="ECO:0000259" key="7">
    <source>
        <dbReference type="PROSITE" id="PS51099"/>
    </source>
</evidence>
<sequence>MITLILGCYHIRVKKNKLTLWGEKMNCRQIEFLKVLREQNDYKPASFFAKWLSVSTKTIYSDINSLYNLLKDKGLTLDSSPRNGIKILGNKENLNNLIDEVSDKNKEDEFSPNNRRYIIIKMILLDDKKLNLDDLSNKFLISKTSLYQDLAVINKEFELQNAKLKVASHGIVAVGSEVDLQKSIKNYILENSKDDSLLELKNKLSILFKEDYINQIFNLLLKDYSELTNEVSVYYMKSIIVILLIQVSRLIKDYHVELEETFLFNNIRYMETYIVANSIVETLNQNLSISFNDSDIEYLCRQLFAHRVTNSLKASNNEYSDLVKEIIENMSRVEKLDLSIDKRLYKSLINHVPAMILRLKKGIKIKNPLLESIKEQYSELFSIVWYSLSFIESRYDVVINDDEVSLILIYFQIALDNISEANNILIVCPYGVSSSQLILSKVKKILPAKDNIELSKIDKLYTTDLSNIDLIISSVNLDKINVPFVKVSPVVTKEDYAHIMDAYSKNIIFKENIIKELKSFCAPSLSRFIDPTLIKIQMNYESKQECLENMIEELENRHYVNEKFKNSIFNREKAGVTCMDSGVALPHADPSTIITSSVSILTLKKPIDWGGNLVSLIIMVCLNEDNIEMFKPVINEIYQIITQKEYINQIVKINNVHSIVNLFYKK</sequence>
<dbReference type="InterPro" id="IPR036095">
    <property type="entry name" value="PTS_EIIB-like_sf"/>
</dbReference>
<evidence type="ECO:0000313" key="9">
    <source>
        <dbReference type="EMBL" id="CAI3677856.1"/>
    </source>
</evidence>
<organism evidence="9 10">
    <name type="scientific">Clostridium neonatale</name>
    <dbReference type="NCBI Taxonomy" id="137838"/>
    <lineage>
        <taxon>Bacteria</taxon>
        <taxon>Bacillati</taxon>
        <taxon>Bacillota</taxon>
        <taxon>Clostridia</taxon>
        <taxon>Eubacteriales</taxon>
        <taxon>Clostridiaceae</taxon>
        <taxon>Clostridium</taxon>
    </lineage>
</organism>
<dbReference type="EMBL" id="CAMTCP010000273">
    <property type="protein sequence ID" value="CAI3677856.1"/>
    <property type="molecule type" value="Genomic_DNA"/>
</dbReference>
<dbReference type="SUPFAM" id="SSF63520">
    <property type="entry name" value="PTS-regulatory domain, PRD"/>
    <property type="match status" value="1"/>
</dbReference>
<dbReference type="SUPFAM" id="SSF55804">
    <property type="entry name" value="Phoshotransferase/anion transport protein"/>
    <property type="match status" value="1"/>
</dbReference>
<dbReference type="InterPro" id="IPR003501">
    <property type="entry name" value="PTS_EIIB_2/3"/>
</dbReference>
<dbReference type="Gene3D" id="3.40.930.10">
    <property type="entry name" value="Mannitol-specific EII, Chain A"/>
    <property type="match status" value="1"/>
</dbReference>
<feature type="domain" description="PRD" evidence="8">
    <location>
        <begin position="314"/>
        <end position="421"/>
    </location>
</feature>
<dbReference type="InterPro" id="IPR013011">
    <property type="entry name" value="PTS_EIIB_2"/>
</dbReference>
<dbReference type="GO" id="GO:0009401">
    <property type="term" value="P:phosphoenolpyruvate-dependent sugar phosphotransferase system"/>
    <property type="evidence" value="ECO:0007669"/>
    <property type="project" value="InterPro"/>
</dbReference>
<evidence type="ECO:0000256" key="1">
    <source>
        <dbReference type="ARBA" id="ARBA00022679"/>
    </source>
</evidence>
<dbReference type="Gene3D" id="1.10.1790.10">
    <property type="entry name" value="PRD domain"/>
    <property type="match status" value="1"/>
</dbReference>
<evidence type="ECO:0000256" key="3">
    <source>
        <dbReference type="ARBA" id="ARBA00023015"/>
    </source>
</evidence>
<accession>A0AAD2DFH3</accession>
<dbReference type="CDD" id="cd00211">
    <property type="entry name" value="PTS_IIA_fru"/>
    <property type="match status" value="1"/>
</dbReference>
<dbReference type="InterPro" id="IPR011608">
    <property type="entry name" value="PRD"/>
</dbReference>
<dbReference type="InterPro" id="IPR016152">
    <property type="entry name" value="PTrfase/Anion_transptr"/>
</dbReference>
<evidence type="ECO:0000259" key="6">
    <source>
        <dbReference type="PROSITE" id="PS51094"/>
    </source>
</evidence>
<evidence type="ECO:0000313" key="10">
    <source>
        <dbReference type="Proteomes" id="UP001189143"/>
    </source>
</evidence>
<evidence type="ECO:0000256" key="4">
    <source>
        <dbReference type="ARBA" id="ARBA00023159"/>
    </source>
</evidence>
<dbReference type="GO" id="GO:0008982">
    <property type="term" value="F:protein-N(PI)-phosphohistidine-sugar phosphotransferase activity"/>
    <property type="evidence" value="ECO:0007669"/>
    <property type="project" value="InterPro"/>
</dbReference>
<comment type="caution">
    <text evidence="9">The sequence shown here is derived from an EMBL/GenBank/DDBJ whole genome shotgun (WGS) entry which is preliminary data.</text>
</comment>
<dbReference type="Proteomes" id="UP001189143">
    <property type="component" value="Unassembled WGS sequence"/>
</dbReference>
<dbReference type="Pfam" id="PF05043">
    <property type="entry name" value="Mga"/>
    <property type="match status" value="1"/>
</dbReference>
<dbReference type="AlphaFoldDB" id="A0AAD2DFH3"/>
<dbReference type="Pfam" id="PF02302">
    <property type="entry name" value="PTS_IIB"/>
    <property type="match status" value="1"/>
</dbReference>
<dbReference type="PROSITE" id="PS51372">
    <property type="entry name" value="PRD_2"/>
    <property type="match status" value="1"/>
</dbReference>
<dbReference type="InterPro" id="IPR036388">
    <property type="entry name" value="WH-like_DNA-bd_sf"/>
</dbReference>
<keyword evidence="3" id="KW-0805">Transcription regulation</keyword>
<feature type="domain" description="PTS EIIA type-2" evidence="6">
    <location>
        <begin position="527"/>
        <end position="666"/>
    </location>
</feature>
<feature type="domain" description="PTS EIIB type-2" evidence="7">
    <location>
        <begin position="422"/>
        <end position="511"/>
    </location>
</feature>
<dbReference type="Gene3D" id="3.40.50.2300">
    <property type="match status" value="1"/>
</dbReference>
<dbReference type="PANTHER" id="PTHR30185:SF18">
    <property type="entry name" value="TRANSCRIPTIONAL REGULATOR MTLR"/>
    <property type="match status" value="1"/>
</dbReference>
<protein>
    <submittedName>
        <fullName evidence="9">PTS system EIIA component (Modular protein)</fullName>
    </submittedName>
</protein>
<dbReference type="PROSITE" id="PS51094">
    <property type="entry name" value="PTS_EIIA_TYPE_2"/>
    <property type="match status" value="1"/>
</dbReference>
<evidence type="ECO:0000256" key="5">
    <source>
        <dbReference type="ARBA" id="ARBA00023163"/>
    </source>
</evidence>
<dbReference type="InterPro" id="IPR050661">
    <property type="entry name" value="BglG_antiterminators"/>
</dbReference>
<dbReference type="Gene3D" id="1.10.10.10">
    <property type="entry name" value="Winged helix-like DNA-binding domain superfamily/Winged helix DNA-binding domain"/>
    <property type="match status" value="1"/>
</dbReference>
<dbReference type="InterPro" id="IPR002178">
    <property type="entry name" value="PTS_EIIA_type-2_dom"/>
</dbReference>
<reference evidence="9" key="1">
    <citation type="submission" date="2022-10" db="EMBL/GenBank/DDBJ databases">
        <authorList>
            <person name="Aires J."/>
            <person name="Mesa V."/>
        </authorList>
    </citation>
    <scope>NUCLEOTIDE SEQUENCE</scope>
    <source>
        <strain evidence="9">Clostridium neonatale JD116</strain>
    </source>
</reference>
<keyword evidence="2" id="KW-0677">Repeat</keyword>
<keyword evidence="5" id="KW-0804">Transcription</keyword>
<evidence type="ECO:0000256" key="2">
    <source>
        <dbReference type="ARBA" id="ARBA00022737"/>
    </source>
</evidence>
<evidence type="ECO:0000259" key="8">
    <source>
        <dbReference type="PROSITE" id="PS51372"/>
    </source>
</evidence>
<keyword evidence="4" id="KW-0010">Activator</keyword>
<dbReference type="SUPFAM" id="SSF52794">
    <property type="entry name" value="PTS system IIB component-like"/>
    <property type="match status" value="1"/>
</dbReference>
<proteinExistence type="predicted"/>
<keyword evidence="1" id="KW-0808">Transferase</keyword>
<dbReference type="PANTHER" id="PTHR30185">
    <property type="entry name" value="CRYPTIC BETA-GLUCOSIDE BGL OPERON ANTITERMINATOR"/>
    <property type="match status" value="1"/>
</dbReference>
<dbReference type="CDD" id="cd05568">
    <property type="entry name" value="PTS_IIB_bgl_like"/>
    <property type="match status" value="1"/>
</dbReference>
<dbReference type="GO" id="GO:0006355">
    <property type="term" value="P:regulation of DNA-templated transcription"/>
    <property type="evidence" value="ECO:0007669"/>
    <property type="project" value="InterPro"/>
</dbReference>
<dbReference type="PROSITE" id="PS51099">
    <property type="entry name" value="PTS_EIIB_TYPE_2"/>
    <property type="match status" value="1"/>
</dbReference>
<gene>
    <name evidence="9" type="ORF">CNEO2_720003</name>
</gene>
<dbReference type="InterPro" id="IPR007737">
    <property type="entry name" value="Mga_HTH"/>
</dbReference>
<dbReference type="Pfam" id="PF00359">
    <property type="entry name" value="PTS_EIIA_2"/>
    <property type="match status" value="1"/>
</dbReference>
<dbReference type="Pfam" id="PF00874">
    <property type="entry name" value="PRD"/>
    <property type="match status" value="1"/>
</dbReference>
<dbReference type="InterPro" id="IPR036634">
    <property type="entry name" value="PRD_sf"/>
</dbReference>